<dbReference type="PANTHER" id="PTHR11993:SF10">
    <property type="entry name" value="NADH DEHYDROGENASE [UBIQUINONE] IRON-SULFUR PROTEIN 2, MITOCHONDRIAL"/>
    <property type="match status" value="1"/>
</dbReference>
<keyword evidence="8" id="KW-1185">Reference proteome</keyword>
<gene>
    <name evidence="7" type="ORF">ACH5RR_013276</name>
</gene>
<comment type="similarity">
    <text evidence="1">Belongs to the complex I 49 kDa subunit family.</text>
</comment>
<dbReference type="InterPro" id="IPR001135">
    <property type="entry name" value="NADH_Q_OxRdtase_suD"/>
</dbReference>
<feature type="region of interest" description="Disordered" evidence="4">
    <location>
        <begin position="160"/>
        <end position="184"/>
    </location>
</feature>
<evidence type="ECO:0000256" key="5">
    <source>
        <dbReference type="SAM" id="SignalP"/>
    </source>
</evidence>
<accession>A0ABD2ZZM8</accession>
<evidence type="ECO:0000313" key="7">
    <source>
        <dbReference type="EMBL" id="KAL3524904.1"/>
    </source>
</evidence>
<feature type="signal peptide" evidence="5">
    <location>
        <begin position="1"/>
        <end position="31"/>
    </location>
</feature>
<dbReference type="EMBL" id="JBJUIK010000006">
    <property type="protein sequence ID" value="KAL3524904.1"/>
    <property type="molecule type" value="Genomic_DNA"/>
</dbReference>
<keyword evidence="2" id="KW-1278">Translocase</keyword>
<dbReference type="InterPro" id="IPR029014">
    <property type="entry name" value="NiFe-Hase_large"/>
</dbReference>
<comment type="caution">
    <text evidence="7">The sequence shown here is derived from an EMBL/GenBank/DDBJ whole genome shotgun (WGS) entry which is preliminary data.</text>
</comment>
<evidence type="ECO:0000256" key="3">
    <source>
        <dbReference type="ARBA" id="ARBA00023027"/>
    </source>
</evidence>
<evidence type="ECO:0000256" key="2">
    <source>
        <dbReference type="ARBA" id="ARBA00022967"/>
    </source>
</evidence>
<evidence type="ECO:0000259" key="6">
    <source>
        <dbReference type="Pfam" id="PF00346"/>
    </source>
</evidence>
<dbReference type="AlphaFoldDB" id="A0ABD2ZZM8"/>
<proteinExistence type="inferred from homology"/>
<reference evidence="7 8" key="1">
    <citation type="submission" date="2024-11" db="EMBL/GenBank/DDBJ databases">
        <title>A near-complete genome assembly of Cinchona calisaya.</title>
        <authorList>
            <person name="Lian D.C."/>
            <person name="Zhao X.W."/>
            <person name="Wei L."/>
        </authorList>
    </citation>
    <scope>NUCLEOTIDE SEQUENCE [LARGE SCALE GENOMIC DNA]</scope>
    <source>
        <tissue evidence="7">Nenye</tissue>
    </source>
</reference>
<keyword evidence="3" id="KW-0520">NAD</keyword>
<dbReference type="Pfam" id="PF00346">
    <property type="entry name" value="Complex1_49kDa"/>
    <property type="match status" value="1"/>
</dbReference>
<dbReference type="Gene3D" id="1.10.645.10">
    <property type="entry name" value="Cytochrome-c3 Hydrogenase, chain B"/>
    <property type="match status" value="1"/>
</dbReference>
<sequence>MGKALCCDEQSVLIAFIKIVLLTLVRQPVRSRENHPSPVRDLPRFPPIRPIRNPLKEYPSMNHAFKQPLLTPFCHYPCHLNKEYVPCLGSAHAISLGLCRDIDSFTQQFASRIDEFEEISTGNRIWKQRLVDIGTITTQQANNGDMLTTTELVALRPNPTALTQGPITEKEKSRGVNKSAFPSF</sequence>
<feature type="chain" id="PRO_5044893777" description="NADH-quinone oxidoreductase subunit D domain-containing protein" evidence="5">
    <location>
        <begin position="32"/>
        <end position="184"/>
    </location>
</feature>
<evidence type="ECO:0000313" key="8">
    <source>
        <dbReference type="Proteomes" id="UP001630127"/>
    </source>
</evidence>
<dbReference type="Proteomes" id="UP001630127">
    <property type="component" value="Unassembled WGS sequence"/>
</dbReference>
<dbReference type="InterPro" id="IPR022885">
    <property type="entry name" value="NDH1_su_D/H"/>
</dbReference>
<dbReference type="PANTHER" id="PTHR11993">
    <property type="entry name" value="NADH-UBIQUINONE OXIDOREDUCTASE 49 KDA SUBUNIT"/>
    <property type="match status" value="1"/>
</dbReference>
<evidence type="ECO:0000256" key="1">
    <source>
        <dbReference type="ARBA" id="ARBA00005769"/>
    </source>
</evidence>
<protein>
    <recommendedName>
        <fullName evidence="6">NADH-quinone oxidoreductase subunit D domain-containing protein</fullName>
    </recommendedName>
</protein>
<name>A0ABD2ZZM8_9GENT</name>
<evidence type="ECO:0000256" key="4">
    <source>
        <dbReference type="SAM" id="MobiDB-lite"/>
    </source>
</evidence>
<dbReference type="SUPFAM" id="SSF56762">
    <property type="entry name" value="HydB/Nqo4-like"/>
    <property type="match status" value="1"/>
</dbReference>
<organism evidence="7 8">
    <name type="scientific">Cinchona calisaya</name>
    <dbReference type="NCBI Taxonomy" id="153742"/>
    <lineage>
        <taxon>Eukaryota</taxon>
        <taxon>Viridiplantae</taxon>
        <taxon>Streptophyta</taxon>
        <taxon>Embryophyta</taxon>
        <taxon>Tracheophyta</taxon>
        <taxon>Spermatophyta</taxon>
        <taxon>Magnoliopsida</taxon>
        <taxon>eudicotyledons</taxon>
        <taxon>Gunneridae</taxon>
        <taxon>Pentapetalae</taxon>
        <taxon>asterids</taxon>
        <taxon>lamiids</taxon>
        <taxon>Gentianales</taxon>
        <taxon>Rubiaceae</taxon>
        <taxon>Cinchonoideae</taxon>
        <taxon>Cinchoneae</taxon>
        <taxon>Cinchona</taxon>
    </lineage>
</organism>
<feature type="domain" description="NADH-quinone oxidoreductase subunit D" evidence="6">
    <location>
        <begin position="80"/>
        <end position="143"/>
    </location>
</feature>
<keyword evidence="5" id="KW-0732">Signal</keyword>